<keyword evidence="2" id="KW-1185">Reference proteome</keyword>
<organism evidence="1 2">
    <name type="scientific">Flammeovirga agarivorans</name>
    <dbReference type="NCBI Taxonomy" id="2726742"/>
    <lineage>
        <taxon>Bacteria</taxon>
        <taxon>Pseudomonadati</taxon>
        <taxon>Bacteroidota</taxon>
        <taxon>Cytophagia</taxon>
        <taxon>Cytophagales</taxon>
        <taxon>Flammeovirgaceae</taxon>
        <taxon>Flammeovirga</taxon>
    </lineage>
</organism>
<name>A0A7X8SLR0_9BACT</name>
<protein>
    <recommendedName>
        <fullName evidence="3">Outer membrane protein beta-barrel domain-containing protein</fullName>
    </recommendedName>
</protein>
<sequence>MSTTKSIAQEVENLDSLDILNDEVENFLFQTQKGQVQLGFGYGLGVAYQNQDLAFTNSSVLIDVFGSFYAGYYICNTFWVGGFLYGGLRTVSFDYSNKNVELFLGGGPRIRKYFFHGLFTELSYARSKNQLTYTVEENIAKFDGYGDIYGIGIGIGNFWTKKISLEISLNYFYIKSHYAIYEEPNTSSNFNITANISFATRYSKAKK</sequence>
<dbReference type="Proteomes" id="UP000585050">
    <property type="component" value="Unassembled WGS sequence"/>
</dbReference>
<dbReference type="AlphaFoldDB" id="A0A7X8SLR0"/>
<evidence type="ECO:0008006" key="3">
    <source>
        <dbReference type="Google" id="ProtNLM"/>
    </source>
</evidence>
<proteinExistence type="predicted"/>
<evidence type="ECO:0000313" key="2">
    <source>
        <dbReference type="Proteomes" id="UP000585050"/>
    </source>
</evidence>
<accession>A0A7X8SLR0</accession>
<dbReference type="EMBL" id="JABAIL010000004">
    <property type="protein sequence ID" value="NLR92452.1"/>
    <property type="molecule type" value="Genomic_DNA"/>
</dbReference>
<evidence type="ECO:0000313" key="1">
    <source>
        <dbReference type="EMBL" id="NLR92452.1"/>
    </source>
</evidence>
<reference evidence="1 2" key="1">
    <citation type="submission" date="2020-04" db="EMBL/GenBank/DDBJ databases">
        <title>Flammeovirga sp. SR4, a novel species isolated from seawater.</title>
        <authorList>
            <person name="Wang X."/>
        </authorList>
    </citation>
    <scope>NUCLEOTIDE SEQUENCE [LARGE SCALE GENOMIC DNA]</scope>
    <source>
        <strain evidence="1 2">SR4</strain>
    </source>
</reference>
<gene>
    <name evidence="1" type="ORF">HGP29_14635</name>
</gene>
<dbReference type="RefSeq" id="WP_168883162.1">
    <property type="nucleotide sequence ID" value="NZ_JABAIL010000004.1"/>
</dbReference>
<comment type="caution">
    <text evidence="1">The sequence shown here is derived from an EMBL/GenBank/DDBJ whole genome shotgun (WGS) entry which is preliminary data.</text>
</comment>